<keyword evidence="3" id="KW-1185">Reference proteome</keyword>
<dbReference type="PRINTS" id="PR00081">
    <property type="entry name" value="GDHRDH"/>
</dbReference>
<dbReference type="InterPro" id="IPR036291">
    <property type="entry name" value="NAD(P)-bd_dom_sf"/>
</dbReference>
<dbReference type="EMBL" id="JAGPXD010000005">
    <property type="protein sequence ID" value="KAH7353493.1"/>
    <property type="molecule type" value="Genomic_DNA"/>
</dbReference>
<dbReference type="OrthoDB" id="1933717at2759"/>
<dbReference type="PANTHER" id="PTHR43544">
    <property type="entry name" value="SHORT-CHAIN DEHYDROGENASE/REDUCTASE"/>
    <property type="match status" value="1"/>
</dbReference>
<dbReference type="Pfam" id="PF00106">
    <property type="entry name" value="adh_short"/>
    <property type="match status" value="1"/>
</dbReference>
<dbReference type="GO" id="GO:0005737">
    <property type="term" value="C:cytoplasm"/>
    <property type="evidence" value="ECO:0007669"/>
    <property type="project" value="TreeGrafter"/>
</dbReference>
<dbReference type="PANTHER" id="PTHR43544:SF32">
    <property type="entry name" value="CHAIN DEHYDROGENASE, PUTATIVE (AFU_ORTHOLOGUE AFUA_5G01530)-RELATED"/>
    <property type="match status" value="1"/>
</dbReference>
<dbReference type="InterPro" id="IPR002347">
    <property type="entry name" value="SDR_fam"/>
</dbReference>
<dbReference type="AlphaFoldDB" id="A0A8K0T9N3"/>
<evidence type="ECO:0000313" key="2">
    <source>
        <dbReference type="EMBL" id="KAH7353493.1"/>
    </source>
</evidence>
<dbReference type="GO" id="GO:0016491">
    <property type="term" value="F:oxidoreductase activity"/>
    <property type="evidence" value="ECO:0007669"/>
    <property type="project" value="TreeGrafter"/>
</dbReference>
<evidence type="ECO:0000313" key="3">
    <source>
        <dbReference type="Proteomes" id="UP000813385"/>
    </source>
</evidence>
<proteinExistence type="inferred from homology"/>
<dbReference type="SUPFAM" id="SSF51735">
    <property type="entry name" value="NAD(P)-binding Rossmann-fold domains"/>
    <property type="match status" value="1"/>
</dbReference>
<comment type="similarity">
    <text evidence="1">Belongs to the short-chain dehydrogenases/reductases (SDR) family.</text>
</comment>
<protein>
    <submittedName>
        <fullName evidence="2">Uncharacterized protein</fullName>
    </submittedName>
</protein>
<sequence length="274" mass="29351">MDTNRTIVFITGGNTGLGLEVVKALAASENAYEIIIGCRTLQKGEDAIAAITGESPNTRSSMSTVQADLSSDSSLEMAVQRISTKFGRLDVLINNGGSNFEHLQVDGKMTLREAWNASWDTNVVGTHILTTLATPLLLKSANARLIFITSGTSTLTETERLDTPVYQRLNGSPEKGWPKPVTPGPPVLGYRCSKTGLNMLMRDWHRTLLNDGVKVWAVSPGFLATNLGGVGPELLLKLGAKDPAVGAELIRAVVEGQQDAEVGRVVRADGVQPW</sequence>
<dbReference type="Proteomes" id="UP000813385">
    <property type="component" value="Unassembled WGS sequence"/>
</dbReference>
<dbReference type="GO" id="GO:0019748">
    <property type="term" value="P:secondary metabolic process"/>
    <property type="evidence" value="ECO:0007669"/>
    <property type="project" value="TreeGrafter"/>
</dbReference>
<organism evidence="2 3">
    <name type="scientific">Plectosphaerella cucumerina</name>
    <dbReference type="NCBI Taxonomy" id="40658"/>
    <lineage>
        <taxon>Eukaryota</taxon>
        <taxon>Fungi</taxon>
        <taxon>Dikarya</taxon>
        <taxon>Ascomycota</taxon>
        <taxon>Pezizomycotina</taxon>
        <taxon>Sordariomycetes</taxon>
        <taxon>Hypocreomycetidae</taxon>
        <taxon>Glomerellales</taxon>
        <taxon>Plectosphaerellaceae</taxon>
        <taxon>Plectosphaerella</taxon>
    </lineage>
</organism>
<dbReference type="Gene3D" id="3.40.50.720">
    <property type="entry name" value="NAD(P)-binding Rossmann-like Domain"/>
    <property type="match status" value="1"/>
</dbReference>
<reference evidence="2" key="1">
    <citation type="journal article" date="2021" name="Nat. Commun.">
        <title>Genetic determinants of endophytism in the Arabidopsis root mycobiome.</title>
        <authorList>
            <person name="Mesny F."/>
            <person name="Miyauchi S."/>
            <person name="Thiergart T."/>
            <person name="Pickel B."/>
            <person name="Atanasova L."/>
            <person name="Karlsson M."/>
            <person name="Huettel B."/>
            <person name="Barry K.W."/>
            <person name="Haridas S."/>
            <person name="Chen C."/>
            <person name="Bauer D."/>
            <person name="Andreopoulos W."/>
            <person name="Pangilinan J."/>
            <person name="LaButti K."/>
            <person name="Riley R."/>
            <person name="Lipzen A."/>
            <person name="Clum A."/>
            <person name="Drula E."/>
            <person name="Henrissat B."/>
            <person name="Kohler A."/>
            <person name="Grigoriev I.V."/>
            <person name="Martin F.M."/>
            <person name="Hacquard S."/>
        </authorList>
    </citation>
    <scope>NUCLEOTIDE SEQUENCE</scope>
    <source>
        <strain evidence="2">MPI-CAGE-AT-0016</strain>
    </source>
</reference>
<accession>A0A8K0T9N3</accession>
<evidence type="ECO:0000256" key="1">
    <source>
        <dbReference type="ARBA" id="ARBA00006484"/>
    </source>
</evidence>
<dbReference type="InterPro" id="IPR051468">
    <property type="entry name" value="Fungal_SecMetab_SDRs"/>
</dbReference>
<gene>
    <name evidence="2" type="ORF">B0T11DRAFT_341785</name>
</gene>
<name>A0A8K0T9N3_9PEZI</name>
<comment type="caution">
    <text evidence="2">The sequence shown here is derived from an EMBL/GenBank/DDBJ whole genome shotgun (WGS) entry which is preliminary data.</text>
</comment>